<evidence type="ECO:0000259" key="2">
    <source>
        <dbReference type="SMART" id="SM00507"/>
    </source>
</evidence>
<evidence type="ECO:0000313" key="3">
    <source>
        <dbReference type="EMBL" id="MDT0302914.1"/>
    </source>
</evidence>
<dbReference type="PANTHER" id="PTHR33877:SF2">
    <property type="entry name" value="OS07G0170200 PROTEIN"/>
    <property type="match status" value="1"/>
</dbReference>
<dbReference type="InterPro" id="IPR003615">
    <property type="entry name" value="HNH_nuc"/>
</dbReference>
<dbReference type="RefSeq" id="WP_311545398.1">
    <property type="nucleotide sequence ID" value="NZ_JAVREK010000011.1"/>
</dbReference>
<protein>
    <submittedName>
        <fullName evidence="3">HNH endonuclease signature motif containing protein</fullName>
    </submittedName>
</protein>
<dbReference type="GO" id="GO:0004519">
    <property type="term" value="F:endonuclease activity"/>
    <property type="evidence" value="ECO:0007669"/>
    <property type="project" value="UniProtKB-KW"/>
</dbReference>
<dbReference type="Proteomes" id="UP001183226">
    <property type="component" value="Unassembled WGS sequence"/>
</dbReference>
<dbReference type="EMBL" id="JAVREK010000011">
    <property type="protein sequence ID" value="MDT0302914.1"/>
    <property type="molecule type" value="Genomic_DNA"/>
</dbReference>
<comment type="caution">
    <text evidence="3">The sequence shown here is derived from an EMBL/GenBank/DDBJ whole genome shotgun (WGS) entry which is preliminary data.</text>
</comment>
<dbReference type="InterPro" id="IPR052892">
    <property type="entry name" value="NA-targeting_endonuclease"/>
</dbReference>
<keyword evidence="3" id="KW-0255">Endonuclease</keyword>
<feature type="domain" description="HNH nuclease" evidence="2">
    <location>
        <begin position="18"/>
        <end position="71"/>
    </location>
</feature>
<keyword evidence="3" id="KW-0540">Nuclease</keyword>
<feature type="compositionally biased region" description="Basic and acidic residues" evidence="1">
    <location>
        <begin position="88"/>
        <end position="97"/>
    </location>
</feature>
<name>A0ABU2KUE8_9ACTN</name>
<gene>
    <name evidence="3" type="ORF">RM446_12395</name>
</gene>
<dbReference type="CDD" id="cd00085">
    <property type="entry name" value="HNHc"/>
    <property type="match status" value="1"/>
</dbReference>
<feature type="region of interest" description="Disordered" evidence="1">
    <location>
        <begin position="74"/>
        <end position="97"/>
    </location>
</feature>
<dbReference type="PANTHER" id="PTHR33877">
    <property type="entry name" value="SLL1193 PROTEIN"/>
    <property type="match status" value="1"/>
</dbReference>
<evidence type="ECO:0000313" key="4">
    <source>
        <dbReference type="Proteomes" id="UP001183226"/>
    </source>
</evidence>
<evidence type="ECO:0000256" key="1">
    <source>
        <dbReference type="SAM" id="MobiDB-lite"/>
    </source>
</evidence>
<keyword evidence="4" id="KW-1185">Reference proteome</keyword>
<keyword evidence="3" id="KW-0378">Hydrolase</keyword>
<dbReference type="Gene3D" id="1.10.30.50">
    <property type="match status" value="1"/>
</dbReference>
<proteinExistence type="predicted"/>
<accession>A0ABU2KUE8</accession>
<dbReference type="Pfam" id="PF01844">
    <property type="entry name" value="HNH"/>
    <property type="match status" value="1"/>
</dbReference>
<dbReference type="InterPro" id="IPR002711">
    <property type="entry name" value="HNH"/>
</dbReference>
<dbReference type="SMART" id="SM00507">
    <property type="entry name" value="HNHc"/>
    <property type="match status" value="1"/>
</dbReference>
<reference evidence="4" key="1">
    <citation type="submission" date="2023-07" db="EMBL/GenBank/DDBJ databases">
        <title>30 novel species of actinomycetes from the DSMZ collection.</title>
        <authorList>
            <person name="Nouioui I."/>
        </authorList>
    </citation>
    <scope>NUCLEOTIDE SEQUENCE [LARGE SCALE GENOMIC DNA]</scope>
    <source>
        <strain evidence="4">DSM 45055</strain>
    </source>
</reference>
<sequence>MARAWQGSTRNQEWVPRATRAAVMLRDEGLCRIQYEGCTVEAAEVDHVTPVARGGTHDMGNLQAACAWCNQQKNRHENPGWKRPPTRRPKEQHPGLA</sequence>
<organism evidence="3 4">
    <name type="scientific">Streptomonospora wellingtoniae</name>
    <dbReference type="NCBI Taxonomy" id="3075544"/>
    <lineage>
        <taxon>Bacteria</taxon>
        <taxon>Bacillati</taxon>
        <taxon>Actinomycetota</taxon>
        <taxon>Actinomycetes</taxon>
        <taxon>Streptosporangiales</taxon>
        <taxon>Nocardiopsidaceae</taxon>
        <taxon>Streptomonospora</taxon>
    </lineage>
</organism>